<dbReference type="CDD" id="cd05008">
    <property type="entry name" value="SIS_GlmS_GlmD_1"/>
    <property type="match status" value="1"/>
</dbReference>
<organism evidence="3 4">
    <name type="scientific">Streptomyces caniscabiei</name>
    <dbReference type="NCBI Taxonomy" id="2746961"/>
    <lineage>
        <taxon>Bacteria</taxon>
        <taxon>Bacillati</taxon>
        <taxon>Actinomycetota</taxon>
        <taxon>Actinomycetes</taxon>
        <taxon>Kitasatosporales</taxon>
        <taxon>Streptomycetaceae</taxon>
        <taxon>Streptomyces</taxon>
    </lineage>
</organism>
<comment type="caution">
    <text evidence="3">The sequence shown here is derived from an EMBL/GenBank/DDBJ whole genome shotgun (WGS) entry which is preliminary data.</text>
</comment>
<proteinExistence type="predicted"/>
<keyword evidence="1" id="KW-0677">Repeat</keyword>
<dbReference type="AlphaFoldDB" id="A0A927QJX6"/>
<name>A0A927QJX6_9ACTN</name>
<dbReference type="CDD" id="cd05009">
    <property type="entry name" value="SIS_GlmS_GlmD_2"/>
    <property type="match status" value="1"/>
</dbReference>
<sequence length="305" mass="32380">MTHVEDELNSQPECWARVVAAAPEHAGVLPRPGERVALVGCGTSYFMARAAAGLRERAGQGETDAFAASEFPHGRAYDRVVALTRSGTTTEVLDLLGALRGRTRTTAITADPNTPVVTAADDLVVLDFADEKSVVQTRFATTALTLLSAHLGLSAETAVTDARAALEAPLPEGLVGSTQFTFLGRGWTVGLAQEAALKMREAALAWSEAYPAMEYRHGPISVSTRSTATWMLGEAPEGLAEQVGRTGATWVPGVLHPLAELVRTQRLAVAVAAARGLDPDRPRHLTRSVILDADDSRTAPSHDDR</sequence>
<dbReference type="GeneID" id="79936050"/>
<protein>
    <submittedName>
        <fullName evidence="3">SIS domain-containing protein</fullName>
    </submittedName>
</protein>
<dbReference type="SUPFAM" id="SSF53697">
    <property type="entry name" value="SIS domain"/>
    <property type="match status" value="1"/>
</dbReference>
<accession>A0A927QJX6</accession>
<evidence type="ECO:0000259" key="2">
    <source>
        <dbReference type="PROSITE" id="PS51464"/>
    </source>
</evidence>
<dbReference type="InterPro" id="IPR035466">
    <property type="entry name" value="GlmS/AgaS_SIS"/>
</dbReference>
<dbReference type="GO" id="GO:0097367">
    <property type="term" value="F:carbohydrate derivative binding"/>
    <property type="evidence" value="ECO:0007669"/>
    <property type="project" value="InterPro"/>
</dbReference>
<dbReference type="GO" id="GO:1901135">
    <property type="term" value="P:carbohydrate derivative metabolic process"/>
    <property type="evidence" value="ECO:0007669"/>
    <property type="project" value="InterPro"/>
</dbReference>
<dbReference type="InterPro" id="IPR001347">
    <property type="entry name" value="SIS_dom"/>
</dbReference>
<dbReference type="Gene3D" id="3.40.50.10490">
    <property type="entry name" value="Glucose-6-phosphate isomerase like protein, domain 1"/>
    <property type="match status" value="3"/>
</dbReference>
<dbReference type="PROSITE" id="PS51464">
    <property type="entry name" value="SIS"/>
    <property type="match status" value="1"/>
</dbReference>
<dbReference type="Proteomes" id="UP000661025">
    <property type="component" value="Unassembled WGS sequence"/>
</dbReference>
<dbReference type="Pfam" id="PF01380">
    <property type="entry name" value="SIS"/>
    <property type="match status" value="1"/>
</dbReference>
<dbReference type="InterPro" id="IPR046348">
    <property type="entry name" value="SIS_dom_sf"/>
</dbReference>
<dbReference type="InterPro" id="IPR035490">
    <property type="entry name" value="GlmS/FrlB_SIS"/>
</dbReference>
<dbReference type="EMBL" id="JACYXT010000022">
    <property type="protein sequence ID" value="MBD9728951.1"/>
    <property type="molecule type" value="Genomic_DNA"/>
</dbReference>
<dbReference type="PANTHER" id="PTHR10937">
    <property type="entry name" value="GLUCOSAMINE--FRUCTOSE-6-PHOSPHATE AMINOTRANSFERASE, ISOMERIZING"/>
    <property type="match status" value="1"/>
</dbReference>
<feature type="domain" description="SIS" evidence="2">
    <location>
        <begin position="25"/>
        <end position="163"/>
    </location>
</feature>
<reference evidence="3" key="1">
    <citation type="submission" date="2020-09" db="EMBL/GenBank/DDBJ databases">
        <title>Streptomyces canutascabiei sp. nov., which causes potato common scab and is distributed across the world.</title>
        <authorList>
            <person name="Nguyen H.P."/>
            <person name="Weisberg A.J."/>
            <person name="Chang J.H."/>
            <person name="Clarke C.R."/>
        </authorList>
    </citation>
    <scope>NUCLEOTIDE SEQUENCE</scope>
    <source>
        <strain evidence="3">ID-01-6.2a</strain>
    </source>
</reference>
<evidence type="ECO:0000313" key="4">
    <source>
        <dbReference type="Proteomes" id="UP000661025"/>
    </source>
</evidence>
<evidence type="ECO:0000256" key="1">
    <source>
        <dbReference type="ARBA" id="ARBA00022737"/>
    </source>
</evidence>
<dbReference type="RefSeq" id="WP_192365289.1">
    <property type="nucleotide sequence ID" value="NZ_CP119182.1"/>
</dbReference>
<gene>
    <name evidence="3" type="ORF">IHE70_38380</name>
</gene>
<evidence type="ECO:0000313" key="3">
    <source>
        <dbReference type="EMBL" id="MBD9728951.1"/>
    </source>
</evidence>